<dbReference type="InterPro" id="IPR019401">
    <property type="entry name" value="Znf_CHCC"/>
</dbReference>
<keyword evidence="4" id="KW-1185">Reference proteome</keyword>
<dbReference type="Gene3D" id="2.60.260.40">
    <property type="entry name" value="q5lls5 like domains"/>
    <property type="match status" value="1"/>
</dbReference>
<dbReference type="EMBL" id="FOXA01000013">
    <property type="protein sequence ID" value="SFP79919.1"/>
    <property type="molecule type" value="Genomic_DNA"/>
</dbReference>
<gene>
    <name evidence="3" type="ORF">SAMN04488047_11311</name>
</gene>
<sequence length="108" mass="11750">MPPDLRPRAASDKPKDPFMPSEKPADLPPSRPTDMPFDAPEVEVVTSTRVACDGGEGALGHPRVWLQIPEDRGWVECGYCDKRYVLEGYGEPAHGAHGDKSVGHVDEA</sequence>
<dbReference type="Proteomes" id="UP000199356">
    <property type="component" value="Unassembled WGS sequence"/>
</dbReference>
<evidence type="ECO:0000256" key="1">
    <source>
        <dbReference type="SAM" id="MobiDB-lite"/>
    </source>
</evidence>
<evidence type="ECO:0000259" key="2">
    <source>
        <dbReference type="Pfam" id="PF10276"/>
    </source>
</evidence>
<evidence type="ECO:0000313" key="3">
    <source>
        <dbReference type="EMBL" id="SFP79919.1"/>
    </source>
</evidence>
<accession>A0A1I5TA42</accession>
<protein>
    <submittedName>
        <fullName evidence="3">Uncharacterized conserved protein, contains Zn-finger domain</fullName>
    </submittedName>
</protein>
<feature type="region of interest" description="Disordered" evidence="1">
    <location>
        <begin position="1"/>
        <end position="38"/>
    </location>
</feature>
<feature type="domain" description="Zinc finger CHCC-type" evidence="2">
    <location>
        <begin position="48"/>
        <end position="84"/>
    </location>
</feature>
<evidence type="ECO:0000313" key="4">
    <source>
        <dbReference type="Proteomes" id="UP000199356"/>
    </source>
</evidence>
<reference evidence="3 4" key="1">
    <citation type="submission" date="2016-10" db="EMBL/GenBank/DDBJ databases">
        <authorList>
            <person name="de Groot N.N."/>
        </authorList>
    </citation>
    <scope>NUCLEOTIDE SEQUENCE [LARGE SCALE GENOMIC DNA]</scope>
    <source>
        <strain evidence="3 4">DSM 19547</strain>
    </source>
</reference>
<name>A0A1I5TA42_9RHOB</name>
<dbReference type="STRING" id="441119.SAMN04488047_11311"/>
<dbReference type="Pfam" id="PF10276">
    <property type="entry name" value="zf-CHCC"/>
    <property type="match status" value="1"/>
</dbReference>
<dbReference type="AlphaFoldDB" id="A0A1I5TA42"/>
<feature type="compositionally biased region" description="Basic and acidic residues" evidence="1">
    <location>
        <begin position="1"/>
        <end position="16"/>
    </location>
</feature>
<organism evidence="3 4">
    <name type="scientific">Tranquillimonas alkanivorans</name>
    <dbReference type="NCBI Taxonomy" id="441119"/>
    <lineage>
        <taxon>Bacteria</taxon>
        <taxon>Pseudomonadati</taxon>
        <taxon>Pseudomonadota</taxon>
        <taxon>Alphaproteobacteria</taxon>
        <taxon>Rhodobacterales</taxon>
        <taxon>Roseobacteraceae</taxon>
        <taxon>Tranquillimonas</taxon>
    </lineage>
</organism>
<proteinExistence type="predicted"/>